<reference evidence="1 2" key="1">
    <citation type="journal article" date="2020" name="bioRxiv">
        <title>Sequence and annotation of 42 cannabis genomes reveals extensive copy number variation in cannabinoid synthesis and pathogen resistance genes.</title>
        <authorList>
            <person name="Mckernan K.J."/>
            <person name="Helbert Y."/>
            <person name="Kane L.T."/>
            <person name="Ebling H."/>
            <person name="Zhang L."/>
            <person name="Liu B."/>
            <person name="Eaton Z."/>
            <person name="Mclaughlin S."/>
            <person name="Kingan S."/>
            <person name="Baybayan P."/>
            <person name="Concepcion G."/>
            <person name="Jordan M."/>
            <person name="Riva A."/>
            <person name="Barbazuk W."/>
            <person name="Harkins T."/>
        </authorList>
    </citation>
    <scope>NUCLEOTIDE SEQUENCE [LARGE SCALE GENOMIC DNA]</scope>
    <source>
        <strain evidence="2">cv. Jamaican Lion 4</strain>
        <tissue evidence="1">Leaf</tissue>
    </source>
</reference>
<dbReference type="EMBL" id="JAATIQ010000433">
    <property type="protein sequence ID" value="KAF4356215.1"/>
    <property type="molecule type" value="Genomic_DNA"/>
</dbReference>
<dbReference type="PANTHER" id="PTHR34538">
    <property type="entry name" value="EXPRESSED PROTEIN"/>
    <property type="match status" value="1"/>
</dbReference>
<name>A0A7J6ECP6_CANSA</name>
<evidence type="ECO:0000313" key="2">
    <source>
        <dbReference type="Proteomes" id="UP000583929"/>
    </source>
</evidence>
<dbReference type="Proteomes" id="UP000583929">
    <property type="component" value="Unassembled WGS sequence"/>
</dbReference>
<comment type="caution">
    <text evidence="1">The sequence shown here is derived from an EMBL/GenBank/DDBJ whole genome shotgun (WGS) entry which is preliminary data.</text>
</comment>
<keyword evidence="2" id="KW-1185">Reference proteome</keyword>
<sequence length="90" mass="10454">MGYVGNLFWFNNVNSKKKKKLQQLSLKSLFFRLKAALKKATKNNGSKRHFSFQYDPSSYALNFDDGSSSSSSDIKNIQWVYVLWIKCECE</sequence>
<evidence type="ECO:0000313" key="1">
    <source>
        <dbReference type="EMBL" id="KAF4356215.1"/>
    </source>
</evidence>
<accession>A0A7J6ECP6</accession>
<dbReference type="PANTHER" id="PTHR34538:SF10">
    <property type="entry name" value="GENOME ASSEMBLY, CHROMOSOME: A06"/>
    <property type="match status" value="1"/>
</dbReference>
<proteinExistence type="predicted"/>
<protein>
    <submittedName>
        <fullName evidence="1">Uncharacterized protein</fullName>
    </submittedName>
</protein>
<gene>
    <name evidence="1" type="ORF">G4B88_002827</name>
</gene>
<organism evidence="1 2">
    <name type="scientific">Cannabis sativa</name>
    <name type="common">Hemp</name>
    <name type="synonym">Marijuana</name>
    <dbReference type="NCBI Taxonomy" id="3483"/>
    <lineage>
        <taxon>Eukaryota</taxon>
        <taxon>Viridiplantae</taxon>
        <taxon>Streptophyta</taxon>
        <taxon>Embryophyta</taxon>
        <taxon>Tracheophyta</taxon>
        <taxon>Spermatophyta</taxon>
        <taxon>Magnoliopsida</taxon>
        <taxon>eudicotyledons</taxon>
        <taxon>Gunneridae</taxon>
        <taxon>Pentapetalae</taxon>
        <taxon>rosids</taxon>
        <taxon>fabids</taxon>
        <taxon>Rosales</taxon>
        <taxon>Cannabaceae</taxon>
        <taxon>Cannabis</taxon>
    </lineage>
</organism>
<dbReference type="AlphaFoldDB" id="A0A7J6ECP6"/>